<organism evidence="5 8">
    <name type="scientific">Candidatus Cryosericum hinesii</name>
    <dbReference type="NCBI Taxonomy" id="2290915"/>
    <lineage>
        <taxon>Bacteria</taxon>
        <taxon>Pseudomonadati</taxon>
        <taxon>Caldisericota/Cryosericota group</taxon>
        <taxon>Candidatus Cryosericota</taxon>
        <taxon>Candidatus Cryosericia</taxon>
        <taxon>Candidatus Cryosericales</taxon>
        <taxon>Candidatus Cryosericaceae</taxon>
        <taxon>Candidatus Cryosericum</taxon>
    </lineage>
</organism>
<evidence type="ECO:0008006" key="9">
    <source>
        <dbReference type="Google" id="ProtNLM"/>
    </source>
</evidence>
<keyword evidence="7" id="KW-1185">Reference proteome</keyword>
<dbReference type="InterPro" id="IPR017853">
    <property type="entry name" value="GH"/>
</dbReference>
<feature type="domain" description="Glycoside hydrolase family 42 N-terminal" evidence="3">
    <location>
        <begin position="251"/>
        <end position="391"/>
    </location>
</feature>
<dbReference type="Pfam" id="PF02449">
    <property type="entry name" value="Glyco_hydro_42"/>
    <property type="match status" value="1"/>
</dbReference>
<dbReference type="Gene3D" id="2.60.40.10">
    <property type="entry name" value="Immunoglobulins"/>
    <property type="match status" value="1"/>
</dbReference>
<gene>
    <name evidence="6" type="ORF">SMC2_03395</name>
    <name evidence="5" type="ORF">SMC3_02450</name>
</gene>
<dbReference type="Pfam" id="PF07833">
    <property type="entry name" value="Cu_amine_oxidN1"/>
    <property type="match status" value="1"/>
</dbReference>
<dbReference type="InterPro" id="IPR013529">
    <property type="entry name" value="Glyco_hydro_42_N"/>
</dbReference>
<evidence type="ECO:0000313" key="6">
    <source>
        <dbReference type="EMBL" id="RIE14403.1"/>
    </source>
</evidence>
<evidence type="ECO:0000313" key="5">
    <source>
        <dbReference type="EMBL" id="RIE14138.1"/>
    </source>
</evidence>
<dbReference type="EMBL" id="QXIW01000014">
    <property type="protein sequence ID" value="RIE14138.1"/>
    <property type="molecule type" value="Genomic_DNA"/>
</dbReference>
<sequence>MKNLCWRRINMKHGNRWMMKILVLVLVLSIFMVGFVVPLSTTSVMAQTTTDPGLDQYGGWKGLQGHNTTGHWTIELIGDRYWFVTPENNVLWVLGDQHCTPGPVWQDCPALGYAPTWLVNEAKYSSTDAWANKQLERSQDWGFNSTLIMENAPKIAGMSRFLLLDMNWLTGAYGVPRAATFFVDVFDARYAVACVNKVEKEVGPLADDPWTIGVYLGNEQEWNGDSNDPIGLPNVFIGLPSTTAGKQYWVNTFLKTRYPTVDNLNNVYGTQFHSWDDVLQCTSIADNSTYPQIHKDKVDFSKDIADAYYKPLAAAVRKVAPRLLVLSERFLPQDFTQYLDYNEQIWKAAGQYCDVFCANSYLDYVALEKTDHIISDMAKASGKPILITEHSYIANDTSLPTYDNSWLGGNRVATQSDRAHAYVDYLNGLLSMKVQGSSGQSVNPFLGIVWHKWYDDPALGTGSANGEHYNFGLLDGMDEAYTPLTDVMKTANSQVYNAITHSTPITVLPAPGPLAPVNGYTVGNGATFSWESVQGASSYTLLISPEKTFPDGQTIRIDSIQGTSYTFTSPLAQGHWWWTVRANEQGTGYGGYYAQASEFIIKNLAGQLDAGLSLEQLNRVSFEDTRNVGGSASSYAFLDTTVKNQGDSSVRCVFTEWAWSKTGSTGRNDASVLLDCTGAAAPWKGLALTVCPTNFCDTTGKFIPSGGHLTASPEDCYTNGEIVPSSKYLRLRVWDQNGKLFLDRPLDPQGTLPTGKWSTITIPFGMYGSQNVSAIALTLVTGQDKIACDQRLTINVDSIVPLTNQNIMILQVGKAMFTVNGASKTLDSPPVIKNGRTLVPIRAIIEALVGTVAWDATTKKATVTLGKKTIALWIGKSVATVNGVSTPIDSTDAKVVPEIINGRTMLPLRFVTENLGATVAWEQSTQTITITYAP</sequence>
<dbReference type="InterPro" id="IPR012854">
    <property type="entry name" value="Cu_amine_oxidase-like_N"/>
</dbReference>
<keyword evidence="1" id="KW-0378">Hydrolase</keyword>
<evidence type="ECO:0000313" key="7">
    <source>
        <dbReference type="Proteomes" id="UP000265724"/>
    </source>
</evidence>
<protein>
    <recommendedName>
        <fullName evidence="9">Copper amine oxidase N-terminal domain-containing protein</fullName>
    </recommendedName>
</protein>
<dbReference type="Gene3D" id="3.20.20.80">
    <property type="entry name" value="Glycosidases"/>
    <property type="match status" value="1"/>
</dbReference>
<dbReference type="Proteomes" id="UP000266042">
    <property type="component" value="Unassembled WGS sequence"/>
</dbReference>
<evidence type="ECO:0000256" key="2">
    <source>
        <dbReference type="ARBA" id="ARBA00023295"/>
    </source>
</evidence>
<dbReference type="SUPFAM" id="SSF55383">
    <property type="entry name" value="Copper amine oxidase, domain N"/>
    <property type="match status" value="2"/>
</dbReference>
<accession>A0A398DPV9</accession>
<evidence type="ECO:0000259" key="4">
    <source>
        <dbReference type="Pfam" id="PF07833"/>
    </source>
</evidence>
<dbReference type="EMBL" id="QXIX01000030">
    <property type="protein sequence ID" value="RIE14403.1"/>
    <property type="molecule type" value="Genomic_DNA"/>
</dbReference>
<proteinExistence type="predicted"/>
<dbReference type="SUPFAM" id="SSF51445">
    <property type="entry name" value="(Trans)glycosidases"/>
    <property type="match status" value="1"/>
</dbReference>
<dbReference type="Gene3D" id="3.30.457.10">
    <property type="entry name" value="Copper amine oxidase-like, N-terminal domain"/>
    <property type="match status" value="1"/>
</dbReference>
<dbReference type="GO" id="GO:0005975">
    <property type="term" value="P:carbohydrate metabolic process"/>
    <property type="evidence" value="ECO:0007669"/>
    <property type="project" value="InterPro"/>
</dbReference>
<dbReference type="Proteomes" id="UP000265724">
    <property type="component" value="Unassembled WGS sequence"/>
</dbReference>
<dbReference type="GO" id="GO:0004565">
    <property type="term" value="F:beta-galactosidase activity"/>
    <property type="evidence" value="ECO:0007669"/>
    <property type="project" value="InterPro"/>
</dbReference>
<evidence type="ECO:0000256" key="1">
    <source>
        <dbReference type="ARBA" id="ARBA00022801"/>
    </source>
</evidence>
<dbReference type="InterPro" id="IPR036582">
    <property type="entry name" value="Mao_N_sf"/>
</dbReference>
<name>A0A398DPV9_9BACT</name>
<comment type="caution">
    <text evidence="5">The sequence shown here is derived from an EMBL/GenBank/DDBJ whole genome shotgun (WGS) entry which is preliminary data.</text>
</comment>
<evidence type="ECO:0000259" key="3">
    <source>
        <dbReference type="Pfam" id="PF02449"/>
    </source>
</evidence>
<reference evidence="7 8" key="1">
    <citation type="submission" date="2018-09" db="EMBL/GenBank/DDBJ databases">
        <title>Discovery and Ecogenomic Context for Candidatus Cryosericales, a Global Caldiserica Order Active in Thawing Permafrost.</title>
        <authorList>
            <person name="Martinez M.A."/>
            <person name="Woodcroft B.J."/>
            <person name="Ignacio Espinoza J.C."/>
            <person name="Zayed A."/>
            <person name="Singleton C.M."/>
            <person name="Boyd J."/>
            <person name="Li Y.-F."/>
            <person name="Purvine S."/>
            <person name="Maughan H."/>
            <person name="Hodgkins S.B."/>
            <person name="Anderson D."/>
            <person name="Sederholm M."/>
            <person name="Temperton B."/>
            <person name="Saleska S.R."/>
            <person name="Tyson G.W."/>
            <person name="Rich V.I."/>
        </authorList>
    </citation>
    <scope>NUCLEOTIDE SEQUENCE [LARGE SCALE GENOMIC DNA]</scope>
    <source>
        <strain evidence="6 7">SMC2</strain>
        <strain evidence="5 8">SMC3</strain>
    </source>
</reference>
<keyword evidence="2" id="KW-0326">Glycosidase</keyword>
<dbReference type="InterPro" id="IPR013783">
    <property type="entry name" value="Ig-like_fold"/>
</dbReference>
<dbReference type="AlphaFoldDB" id="A0A398DPV9"/>
<evidence type="ECO:0000313" key="8">
    <source>
        <dbReference type="Proteomes" id="UP000266042"/>
    </source>
</evidence>
<dbReference type="GO" id="GO:0009341">
    <property type="term" value="C:beta-galactosidase complex"/>
    <property type="evidence" value="ECO:0007669"/>
    <property type="project" value="InterPro"/>
</dbReference>
<feature type="domain" description="Copper amine oxidase-like N-terminal" evidence="4">
    <location>
        <begin position="818"/>
        <end position="930"/>
    </location>
</feature>